<dbReference type="EMBL" id="ML978957">
    <property type="protein sequence ID" value="KAF1933795.1"/>
    <property type="molecule type" value="Genomic_DNA"/>
</dbReference>
<keyword evidence="1" id="KW-0732">Signal</keyword>
<keyword evidence="3" id="KW-1185">Reference proteome</keyword>
<organism evidence="2 3">
    <name type="scientific">Didymella exigua CBS 183.55</name>
    <dbReference type="NCBI Taxonomy" id="1150837"/>
    <lineage>
        <taxon>Eukaryota</taxon>
        <taxon>Fungi</taxon>
        <taxon>Dikarya</taxon>
        <taxon>Ascomycota</taxon>
        <taxon>Pezizomycotina</taxon>
        <taxon>Dothideomycetes</taxon>
        <taxon>Pleosporomycetidae</taxon>
        <taxon>Pleosporales</taxon>
        <taxon>Pleosporineae</taxon>
        <taxon>Didymellaceae</taxon>
        <taxon>Didymella</taxon>
    </lineage>
</organism>
<sequence>MVRQPILPALVQSCWLAGLAGGEVDARGKEEVAFDNTGLRDVCKAIERLIRKAFDSSQAEVVSRLALEMIERREAGAESNKRPFYARHQVSTIKKYSQKLVSVLCYLWRTYDQVEQPPYQLTSTQDALLWSLQQIARSDDAAKKEKLEERCLRFWIALLDHSLTGNKHESALLSRVAVLGLKPDHYGGGWVPAHEFSPTLSTLITTSKTLVVHCACCQRDKALQKDPVTAPTAYELVKDMLEQFMTLSNFKGTPSPINQMLCLRTLARAQARQRNTPSIVLWDRDQLLIDKQSFSLANLQLMVKGLCKTVRLQLFKDVLLLDLDERGCV</sequence>
<protein>
    <recommendedName>
        <fullName evidence="4">Telomere-length maintenance and DNA damage repair domain-containing protein</fullName>
    </recommendedName>
</protein>
<dbReference type="AlphaFoldDB" id="A0A6A5RZA8"/>
<accession>A0A6A5RZA8</accession>
<feature type="chain" id="PRO_5025398015" description="Telomere-length maintenance and DNA damage repair domain-containing protein" evidence="1">
    <location>
        <begin position="23"/>
        <end position="329"/>
    </location>
</feature>
<proteinExistence type="predicted"/>
<reference evidence="2" key="1">
    <citation type="journal article" date="2020" name="Stud. Mycol.">
        <title>101 Dothideomycetes genomes: a test case for predicting lifestyles and emergence of pathogens.</title>
        <authorList>
            <person name="Haridas S."/>
            <person name="Albert R."/>
            <person name="Binder M."/>
            <person name="Bloem J."/>
            <person name="Labutti K."/>
            <person name="Salamov A."/>
            <person name="Andreopoulos B."/>
            <person name="Baker S."/>
            <person name="Barry K."/>
            <person name="Bills G."/>
            <person name="Bluhm B."/>
            <person name="Cannon C."/>
            <person name="Castanera R."/>
            <person name="Culley D."/>
            <person name="Daum C."/>
            <person name="Ezra D."/>
            <person name="Gonzalez J."/>
            <person name="Henrissat B."/>
            <person name="Kuo A."/>
            <person name="Liang C."/>
            <person name="Lipzen A."/>
            <person name="Lutzoni F."/>
            <person name="Magnuson J."/>
            <person name="Mondo S."/>
            <person name="Nolan M."/>
            <person name="Ohm R."/>
            <person name="Pangilinan J."/>
            <person name="Park H.-J."/>
            <person name="Ramirez L."/>
            <person name="Alfaro M."/>
            <person name="Sun H."/>
            <person name="Tritt A."/>
            <person name="Yoshinaga Y."/>
            <person name="Zwiers L.-H."/>
            <person name="Turgeon B."/>
            <person name="Goodwin S."/>
            <person name="Spatafora J."/>
            <person name="Crous P."/>
            <person name="Grigoriev I."/>
        </authorList>
    </citation>
    <scope>NUCLEOTIDE SEQUENCE</scope>
    <source>
        <strain evidence="2">CBS 183.55</strain>
    </source>
</reference>
<feature type="signal peptide" evidence="1">
    <location>
        <begin position="1"/>
        <end position="22"/>
    </location>
</feature>
<evidence type="ECO:0000256" key="1">
    <source>
        <dbReference type="SAM" id="SignalP"/>
    </source>
</evidence>
<evidence type="ECO:0000313" key="3">
    <source>
        <dbReference type="Proteomes" id="UP000800082"/>
    </source>
</evidence>
<evidence type="ECO:0008006" key="4">
    <source>
        <dbReference type="Google" id="ProtNLM"/>
    </source>
</evidence>
<dbReference type="GeneID" id="54355380"/>
<gene>
    <name evidence="2" type="ORF">M421DRAFT_88925</name>
</gene>
<evidence type="ECO:0000313" key="2">
    <source>
        <dbReference type="EMBL" id="KAF1933795.1"/>
    </source>
</evidence>
<name>A0A6A5RZA8_9PLEO</name>
<dbReference type="Proteomes" id="UP000800082">
    <property type="component" value="Unassembled WGS sequence"/>
</dbReference>
<dbReference type="RefSeq" id="XP_033454043.1">
    <property type="nucleotide sequence ID" value="XM_033597713.1"/>
</dbReference>
<dbReference type="OrthoDB" id="3694419at2759"/>